<evidence type="ECO:0000313" key="2">
    <source>
        <dbReference type="Proteomes" id="UP000197138"/>
    </source>
</evidence>
<organism evidence="1 2">
    <name type="scientific">Punica granatum</name>
    <name type="common">Pomegranate</name>
    <dbReference type="NCBI Taxonomy" id="22663"/>
    <lineage>
        <taxon>Eukaryota</taxon>
        <taxon>Viridiplantae</taxon>
        <taxon>Streptophyta</taxon>
        <taxon>Embryophyta</taxon>
        <taxon>Tracheophyta</taxon>
        <taxon>Spermatophyta</taxon>
        <taxon>Magnoliopsida</taxon>
        <taxon>eudicotyledons</taxon>
        <taxon>Gunneridae</taxon>
        <taxon>Pentapetalae</taxon>
        <taxon>rosids</taxon>
        <taxon>malvids</taxon>
        <taxon>Myrtales</taxon>
        <taxon>Lythraceae</taxon>
        <taxon>Punica</taxon>
    </lineage>
</organism>
<dbReference type="AlphaFoldDB" id="A0A218WDE9"/>
<name>A0A218WDE9_PUNGR</name>
<dbReference type="EMBL" id="MTKT01004617">
    <property type="protein sequence ID" value="OWM70543.1"/>
    <property type="molecule type" value="Genomic_DNA"/>
</dbReference>
<accession>A0A218WDE9</accession>
<proteinExistence type="predicted"/>
<gene>
    <name evidence="1" type="ORF">CDL15_Pgr021958</name>
</gene>
<evidence type="ECO:0000313" key="1">
    <source>
        <dbReference type="EMBL" id="OWM70543.1"/>
    </source>
</evidence>
<protein>
    <submittedName>
        <fullName evidence="1">Uncharacterized protein</fullName>
    </submittedName>
</protein>
<dbReference type="Proteomes" id="UP000197138">
    <property type="component" value="Unassembled WGS sequence"/>
</dbReference>
<comment type="caution">
    <text evidence="1">The sequence shown here is derived from an EMBL/GenBank/DDBJ whole genome shotgun (WGS) entry which is preliminary data.</text>
</comment>
<reference evidence="2" key="1">
    <citation type="journal article" date="2017" name="Plant J.">
        <title>The pomegranate (Punica granatum L.) genome and the genomics of punicalagin biosynthesis.</title>
        <authorList>
            <person name="Qin G."/>
            <person name="Xu C."/>
            <person name="Ming R."/>
            <person name="Tang H."/>
            <person name="Guyot R."/>
            <person name="Kramer E.M."/>
            <person name="Hu Y."/>
            <person name="Yi X."/>
            <person name="Qi Y."/>
            <person name="Xu X."/>
            <person name="Gao Z."/>
            <person name="Pan H."/>
            <person name="Jian J."/>
            <person name="Tian Y."/>
            <person name="Yue Z."/>
            <person name="Xu Y."/>
        </authorList>
    </citation>
    <scope>NUCLEOTIDE SEQUENCE [LARGE SCALE GENOMIC DNA]</scope>
    <source>
        <strain evidence="2">cv. Dabenzi</strain>
    </source>
</reference>
<sequence length="102" mass="11008">MPKSARSDGFHSPSPENYAFFRERLVMQRSVCLFLEAIAGLMLEMTRSDCVSCLSCDRGLPGLGGVHLSTTPCLSEQRLVSGVLVVPAGRLSGGNPSHWTAR</sequence>